<evidence type="ECO:0000313" key="4">
    <source>
        <dbReference type="EMBL" id="KAK7751144.1"/>
    </source>
</evidence>
<dbReference type="SMART" id="SM00240">
    <property type="entry name" value="FHA"/>
    <property type="match status" value="1"/>
</dbReference>
<comment type="caution">
    <text evidence="4">The sequence shown here is derived from an EMBL/GenBank/DDBJ whole genome shotgun (WGS) entry which is preliminary data.</text>
</comment>
<dbReference type="SUPFAM" id="SSF49879">
    <property type="entry name" value="SMAD/FHA domain"/>
    <property type="match status" value="1"/>
</dbReference>
<feature type="compositionally biased region" description="Polar residues" evidence="1">
    <location>
        <begin position="1"/>
        <end position="10"/>
    </location>
</feature>
<feature type="region of interest" description="Disordered" evidence="1">
    <location>
        <begin position="447"/>
        <end position="491"/>
    </location>
</feature>
<keyword evidence="2" id="KW-0812">Transmembrane</keyword>
<feature type="compositionally biased region" description="Basic and acidic residues" evidence="1">
    <location>
        <begin position="590"/>
        <end position="601"/>
    </location>
</feature>
<feature type="domain" description="FHA" evidence="3">
    <location>
        <begin position="136"/>
        <end position="193"/>
    </location>
</feature>
<feature type="compositionally biased region" description="Low complexity" evidence="1">
    <location>
        <begin position="631"/>
        <end position="643"/>
    </location>
</feature>
<dbReference type="EMBL" id="JAKJXP020000054">
    <property type="protein sequence ID" value="KAK7751144.1"/>
    <property type="molecule type" value="Genomic_DNA"/>
</dbReference>
<dbReference type="PANTHER" id="PTHR15715:SF46">
    <property type="entry name" value="TO VACUOLE TARGETING VPS64, PUTATIVE (AFU_ORTHOLOGUE AFUA_2G02420)-RELATED"/>
    <property type="match status" value="1"/>
</dbReference>
<dbReference type="FunFam" id="2.60.200.20:FF:000127">
    <property type="entry name" value="Uncharacterized protein C3H7.13"/>
    <property type="match status" value="1"/>
</dbReference>
<keyword evidence="5" id="KW-1185">Reference proteome</keyword>
<feature type="region of interest" description="Disordered" evidence="1">
    <location>
        <begin position="1"/>
        <end position="70"/>
    </location>
</feature>
<dbReference type="InterPro" id="IPR008984">
    <property type="entry name" value="SMAD_FHA_dom_sf"/>
</dbReference>
<evidence type="ECO:0000259" key="3">
    <source>
        <dbReference type="PROSITE" id="PS50006"/>
    </source>
</evidence>
<evidence type="ECO:0000256" key="2">
    <source>
        <dbReference type="SAM" id="Phobius"/>
    </source>
</evidence>
<name>A0AAN9YRA1_9PEZI</name>
<reference evidence="4 5" key="1">
    <citation type="submission" date="2024-02" db="EMBL/GenBank/DDBJ databases">
        <title>De novo assembly and annotation of 12 fungi associated with fruit tree decline syndrome in Ontario, Canada.</title>
        <authorList>
            <person name="Sulman M."/>
            <person name="Ellouze W."/>
            <person name="Ilyukhin E."/>
        </authorList>
    </citation>
    <scope>NUCLEOTIDE SEQUENCE [LARGE SCALE GENOMIC DNA]</scope>
    <source>
        <strain evidence="4 5">M11/M66-122</strain>
    </source>
</reference>
<evidence type="ECO:0000256" key="1">
    <source>
        <dbReference type="SAM" id="MobiDB-lite"/>
    </source>
</evidence>
<organism evidence="4 5">
    <name type="scientific">Diatrype stigma</name>
    <dbReference type="NCBI Taxonomy" id="117547"/>
    <lineage>
        <taxon>Eukaryota</taxon>
        <taxon>Fungi</taxon>
        <taxon>Dikarya</taxon>
        <taxon>Ascomycota</taxon>
        <taxon>Pezizomycotina</taxon>
        <taxon>Sordariomycetes</taxon>
        <taxon>Xylariomycetidae</taxon>
        <taxon>Xylariales</taxon>
        <taxon>Diatrypaceae</taxon>
        <taxon>Diatrype</taxon>
    </lineage>
</organism>
<dbReference type="PROSITE" id="PS50006">
    <property type="entry name" value="FHA_DOMAIN"/>
    <property type="match status" value="1"/>
</dbReference>
<feature type="compositionally biased region" description="Pro residues" evidence="1">
    <location>
        <begin position="387"/>
        <end position="397"/>
    </location>
</feature>
<dbReference type="CDD" id="cd22679">
    <property type="entry name" value="FHA_SLMAP"/>
    <property type="match status" value="1"/>
</dbReference>
<gene>
    <name evidence="4" type="ORF">SLS62_006974</name>
</gene>
<feature type="compositionally biased region" description="Basic and acidic residues" evidence="1">
    <location>
        <begin position="348"/>
        <end position="362"/>
    </location>
</feature>
<sequence>MNSWQNPSSNGAVNGAVGGAVGGAPAAAGARKRPHPKAPSWGSGPSRKPDGQLDFGQPGMPGRQSQAANGLNGAVNGIHAAAPILPSQAQMAAQQAMSRPITEPMPTAGQPVLYLLSQNGTFERKTISVPFSPETLRIGRQTNVKTVPTPVNGYFDSKVLSRQHAEIWADRQGKIWIRDVKSSNGTFVNGTRLSQENRESEPHELQTGDHLELGIDIVSEDQKTIVHHKVAAKVEHAGFMSPSSNLLDMNFGDLDPANGAMMMQPQGGVAFRGRNGGQAPIAGNGRMAPANGMMGPQPNSMTHQRGGFFFSPISTEQIVKRLQSEMRTARLQSQDLGRTGQFIGALLSKDDIKDSEKPELMEQPKPQMMNGNSHSFRTDNKTRFSDPPAPPPQQPLPEKPDVPSLKRGITERPKIHAQNGSPIRQDGNMSQILQLTEALNNAKKEIETQSSRMRALEDRLQEERQAREQAEERTRRLEDHNAPKMNGHPVKPEAETDALEAAFEPPMEIIEAHQDDTPTSDAGKPLSTHPEAMEASATHLYAQIETMVLEMKDLRQQLEAFKYRAETAEAERDSDRKSLAEMAMQIRKEAEAREAATREKAVQSQVGAHVAQQSDDQSEISDGSSSTMIRTPSTSSSQSNTTPAEPVDPPTLSRANTITPLTASAAGLKPEDALANSVPFASMIGVVMIGMGLMAYINGWQPHPRFDR</sequence>
<keyword evidence="2" id="KW-1133">Transmembrane helix</keyword>
<dbReference type="AlphaFoldDB" id="A0AAN9YRA1"/>
<dbReference type="Proteomes" id="UP001320420">
    <property type="component" value="Unassembled WGS sequence"/>
</dbReference>
<dbReference type="PANTHER" id="PTHR15715">
    <property type="entry name" value="CENTROSOMAL PROTEIN OF 170 KDA"/>
    <property type="match status" value="1"/>
</dbReference>
<dbReference type="GO" id="GO:0005737">
    <property type="term" value="C:cytoplasm"/>
    <property type="evidence" value="ECO:0007669"/>
    <property type="project" value="TreeGrafter"/>
</dbReference>
<dbReference type="InterPro" id="IPR000253">
    <property type="entry name" value="FHA_dom"/>
</dbReference>
<dbReference type="Pfam" id="PF00498">
    <property type="entry name" value="FHA"/>
    <property type="match status" value="1"/>
</dbReference>
<protein>
    <recommendedName>
        <fullName evidence="3">FHA domain-containing protein</fullName>
    </recommendedName>
</protein>
<feature type="compositionally biased region" description="Basic and acidic residues" evidence="1">
    <location>
        <begin position="454"/>
        <end position="482"/>
    </location>
</feature>
<feature type="region of interest" description="Disordered" evidence="1">
    <location>
        <begin position="347"/>
        <end position="406"/>
    </location>
</feature>
<keyword evidence="2" id="KW-0472">Membrane</keyword>
<accession>A0AAN9YRA1</accession>
<feature type="region of interest" description="Disordered" evidence="1">
    <location>
        <begin position="590"/>
        <end position="655"/>
    </location>
</feature>
<dbReference type="InterPro" id="IPR051176">
    <property type="entry name" value="Cent_Immune-Sig_Mod"/>
</dbReference>
<feature type="compositionally biased region" description="Polar residues" evidence="1">
    <location>
        <begin position="602"/>
        <end position="630"/>
    </location>
</feature>
<proteinExistence type="predicted"/>
<dbReference type="Gene3D" id="2.60.200.20">
    <property type="match status" value="1"/>
</dbReference>
<evidence type="ECO:0000313" key="5">
    <source>
        <dbReference type="Proteomes" id="UP001320420"/>
    </source>
</evidence>
<feature type="transmembrane region" description="Helical" evidence="2">
    <location>
        <begin position="678"/>
        <end position="698"/>
    </location>
</feature>